<dbReference type="EMBL" id="LAZR01000547">
    <property type="protein sequence ID" value="KKN64669.1"/>
    <property type="molecule type" value="Genomic_DNA"/>
</dbReference>
<dbReference type="GO" id="GO:0006355">
    <property type="term" value="P:regulation of DNA-templated transcription"/>
    <property type="evidence" value="ECO:0007669"/>
    <property type="project" value="InterPro"/>
</dbReference>
<proteinExistence type="predicted"/>
<dbReference type="AlphaFoldDB" id="A0A0F9SCB0"/>
<reference evidence="1" key="1">
    <citation type="journal article" date="2015" name="Nature">
        <title>Complex archaea that bridge the gap between prokaryotes and eukaryotes.</title>
        <authorList>
            <person name="Spang A."/>
            <person name="Saw J.H."/>
            <person name="Jorgensen S.L."/>
            <person name="Zaremba-Niedzwiedzka K."/>
            <person name="Martijn J."/>
            <person name="Lind A.E."/>
            <person name="van Eijk R."/>
            <person name="Schleper C."/>
            <person name="Guy L."/>
            <person name="Ettema T.J."/>
        </authorList>
    </citation>
    <scope>NUCLEOTIDE SEQUENCE</scope>
</reference>
<gene>
    <name evidence="1" type="ORF">LCGC14_0489380</name>
</gene>
<protein>
    <submittedName>
        <fullName evidence="1">Uncharacterized protein</fullName>
    </submittedName>
</protein>
<accession>A0A0F9SCB0</accession>
<evidence type="ECO:0000313" key="1">
    <source>
        <dbReference type="EMBL" id="KKN64669.1"/>
    </source>
</evidence>
<name>A0A0F9SCB0_9ZZZZ</name>
<comment type="caution">
    <text evidence="1">The sequence shown here is derived from an EMBL/GenBank/DDBJ whole genome shotgun (WGS) entry which is preliminary data.</text>
</comment>
<sequence length="50" mass="5758">MKKSEILYVRLDAKLYKEINECAKEEGGRSAASIARQAIVEFLERKKSKK</sequence>
<organism evidence="1">
    <name type="scientific">marine sediment metagenome</name>
    <dbReference type="NCBI Taxonomy" id="412755"/>
    <lineage>
        <taxon>unclassified sequences</taxon>
        <taxon>metagenomes</taxon>
        <taxon>ecological metagenomes</taxon>
    </lineage>
</organism>